<comment type="caution">
    <text evidence="2">The sequence shown here is derived from an EMBL/GenBank/DDBJ whole genome shotgun (WGS) entry which is preliminary data.</text>
</comment>
<dbReference type="GO" id="GO:0033014">
    <property type="term" value="P:tetrapyrrole biosynthetic process"/>
    <property type="evidence" value="ECO:0007669"/>
    <property type="project" value="InterPro"/>
</dbReference>
<gene>
    <name evidence="2" type="ORF">Cgig2_000593</name>
</gene>
<dbReference type="Proteomes" id="UP001153076">
    <property type="component" value="Unassembled WGS sequence"/>
</dbReference>
<dbReference type="GO" id="GO:0004852">
    <property type="term" value="F:uroporphyrinogen-III synthase activity"/>
    <property type="evidence" value="ECO:0007669"/>
    <property type="project" value="InterPro"/>
</dbReference>
<dbReference type="Gene3D" id="3.40.50.10090">
    <property type="match status" value="1"/>
</dbReference>
<sequence length="291" mass="31303">MSGKYRYKQYSDLNILPTVAFTTPENYAARLSLLLRGRSWTPLWCPTVVVEPTAATNSALLIHISRLHDFSAVAFTSRAGISAFESAISAAQSPPLSSSGEDFILSALGRDAELLNPDFVSKICSNSDRVKLVVPPNSTPSGLAESLGPGLGRKVLCPVPLVLGLEEPPVVPNFLHDLGQMGWAPVRVNAYVTRWAGPNCAEGLWGTYHADAIIFTSTAEVEGLLKGLRELGLGWEDMRKRWPGLVVAAHGPVTASGAERLGVRVDVVSSRFSSFDGVVEALDHAFRECSM</sequence>
<dbReference type="CDD" id="cd06578">
    <property type="entry name" value="HemD"/>
    <property type="match status" value="1"/>
</dbReference>
<dbReference type="Pfam" id="PF02602">
    <property type="entry name" value="HEM4"/>
    <property type="match status" value="1"/>
</dbReference>
<dbReference type="AlphaFoldDB" id="A0A9Q1JJ31"/>
<name>A0A9Q1JJ31_9CARY</name>
<evidence type="ECO:0000313" key="3">
    <source>
        <dbReference type="Proteomes" id="UP001153076"/>
    </source>
</evidence>
<keyword evidence="3" id="KW-1185">Reference proteome</keyword>
<dbReference type="OrthoDB" id="259181at2759"/>
<proteinExistence type="predicted"/>
<dbReference type="InterPro" id="IPR003754">
    <property type="entry name" value="4pyrrol_synth_uPrphyn_synth"/>
</dbReference>
<dbReference type="EMBL" id="JAKOGI010002392">
    <property type="protein sequence ID" value="KAJ8422091.1"/>
    <property type="molecule type" value="Genomic_DNA"/>
</dbReference>
<dbReference type="PANTHER" id="PTHR38020">
    <property type="entry name" value="UROPORPHYRINOGEN-III SYNTHASE"/>
    <property type="match status" value="1"/>
</dbReference>
<evidence type="ECO:0000259" key="1">
    <source>
        <dbReference type="Pfam" id="PF02602"/>
    </source>
</evidence>
<dbReference type="PANTHER" id="PTHR38020:SF1">
    <property type="entry name" value="UROPORPHYRINOGEN-III SYNTHASE"/>
    <property type="match status" value="1"/>
</dbReference>
<dbReference type="SUPFAM" id="SSF69618">
    <property type="entry name" value="HemD-like"/>
    <property type="match status" value="1"/>
</dbReference>
<feature type="domain" description="Tetrapyrrole biosynthesis uroporphyrinogen III synthase" evidence="1">
    <location>
        <begin position="134"/>
        <end position="273"/>
    </location>
</feature>
<reference evidence="2" key="1">
    <citation type="submission" date="2022-04" db="EMBL/GenBank/DDBJ databases">
        <title>Carnegiea gigantea Genome sequencing and assembly v2.</title>
        <authorList>
            <person name="Copetti D."/>
            <person name="Sanderson M.J."/>
            <person name="Burquez A."/>
            <person name="Wojciechowski M.F."/>
        </authorList>
    </citation>
    <scope>NUCLEOTIDE SEQUENCE</scope>
    <source>
        <strain evidence="2">SGP5-SGP5p</strain>
        <tissue evidence="2">Aerial part</tissue>
    </source>
</reference>
<evidence type="ECO:0000313" key="2">
    <source>
        <dbReference type="EMBL" id="KAJ8422091.1"/>
    </source>
</evidence>
<organism evidence="2 3">
    <name type="scientific">Carnegiea gigantea</name>
    <dbReference type="NCBI Taxonomy" id="171969"/>
    <lineage>
        <taxon>Eukaryota</taxon>
        <taxon>Viridiplantae</taxon>
        <taxon>Streptophyta</taxon>
        <taxon>Embryophyta</taxon>
        <taxon>Tracheophyta</taxon>
        <taxon>Spermatophyta</taxon>
        <taxon>Magnoliopsida</taxon>
        <taxon>eudicotyledons</taxon>
        <taxon>Gunneridae</taxon>
        <taxon>Pentapetalae</taxon>
        <taxon>Caryophyllales</taxon>
        <taxon>Cactineae</taxon>
        <taxon>Cactaceae</taxon>
        <taxon>Cactoideae</taxon>
        <taxon>Echinocereeae</taxon>
        <taxon>Carnegiea</taxon>
    </lineage>
</organism>
<protein>
    <recommendedName>
        <fullName evidence="1">Tetrapyrrole biosynthesis uroporphyrinogen III synthase domain-containing protein</fullName>
    </recommendedName>
</protein>
<accession>A0A9Q1JJ31</accession>
<dbReference type="InterPro" id="IPR036108">
    <property type="entry name" value="4pyrrol_syn_uPrphyn_synt_sf"/>
</dbReference>